<sequence length="228" mass="24277">MITELPIALAAVLFGLAGSTHCIGMCGGIAGSVALSSGGKAGQPVFLLAFNLGRLLSYALAGLLVGQLGHLLSEGQSLGLVLRTFAATVMIVMGLYIAQWWQGAAYLERVGQLLWRHIQPWTGKLLPADRLWKCLLLGGLWGWLPCGLVYTTLIWSGTAASSPWQSGLLMLLFGLGTLPAMMTTSLLASQLRQLLQRRGVRQAAGGLVILFGVFTLPWLALLDTHQPG</sequence>
<reference evidence="3 4" key="1">
    <citation type="submission" date="2020-09" db="EMBL/GenBank/DDBJ databases">
        <authorList>
            <person name="Tanuku N.R.S."/>
        </authorList>
    </citation>
    <scope>NUCLEOTIDE SEQUENCE [LARGE SCALE GENOMIC DNA]</scope>
    <source>
        <strain evidence="3 4">AK62</strain>
    </source>
</reference>
<dbReference type="RefSeq" id="WP_236014202.1">
    <property type="nucleotide sequence ID" value="NZ_JACVEW010000013.1"/>
</dbReference>
<feature type="transmembrane region" description="Helical" evidence="1">
    <location>
        <begin position="46"/>
        <end position="68"/>
    </location>
</feature>
<dbReference type="Pfam" id="PF13386">
    <property type="entry name" value="DsbD_2"/>
    <property type="match status" value="1"/>
</dbReference>
<feature type="transmembrane region" description="Helical" evidence="1">
    <location>
        <begin position="168"/>
        <end position="191"/>
    </location>
</feature>
<organism evidence="3 4">
    <name type="scientific">Marinobacterium alkalitolerans</name>
    <dbReference type="NCBI Taxonomy" id="1542925"/>
    <lineage>
        <taxon>Bacteria</taxon>
        <taxon>Pseudomonadati</taxon>
        <taxon>Pseudomonadota</taxon>
        <taxon>Gammaproteobacteria</taxon>
        <taxon>Oceanospirillales</taxon>
        <taxon>Oceanospirillaceae</taxon>
        <taxon>Marinobacterium</taxon>
    </lineage>
</organism>
<keyword evidence="1" id="KW-0472">Membrane</keyword>
<dbReference type="PANTHER" id="PTHR42208:SF1">
    <property type="entry name" value="HEAVY METAL TRANSPORTER"/>
    <property type="match status" value="1"/>
</dbReference>
<dbReference type="PANTHER" id="PTHR42208">
    <property type="entry name" value="HEAVY METAL TRANSPORTER-RELATED"/>
    <property type="match status" value="1"/>
</dbReference>
<keyword evidence="1" id="KW-1133">Transmembrane helix</keyword>
<evidence type="ECO:0000313" key="3">
    <source>
        <dbReference type="EMBL" id="MBP0048974.1"/>
    </source>
</evidence>
<evidence type="ECO:0000259" key="2">
    <source>
        <dbReference type="Pfam" id="PF13386"/>
    </source>
</evidence>
<comment type="caution">
    <text evidence="3">The sequence shown here is derived from an EMBL/GenBank/DDBJ whole genome shotgun (WGS) entry which is preliminary data.</text>
</comment>
<protein>
    <submittedName>
        <fullName evidence="3">Sulfite exporter TauE/SafE family protein</fullName>
    </submittedName>
</protein>
<name>A0ABS3ZD71_9GAMM</name>
<dbReference type="InterPro" id="IPR039447">
    <property type="entry name" value="UreH-like_TM_dom"/>
</dbReference>
<accession>A0ABS3ZD71</accession>
<feature type="transmembrane region" description="Helical" evidence="1">
    <location>
        <begin position="203"/>
        <end position="222"/>
    </location>
</feature>
<proteinExistence type="predicted"/>
<keyword evidence="4" id="KW-1185">Reference proteome</keyword>
<feature type="domain" description="Urease accessory protein UreH-like transmembrane" evidence="2">
    <location>
        <begin position="10"/>
        <end position="213"/>
    </location>
</feature>
<dbReference type="EMBL" id="JACVEW010000013">
    <property type="protein sequence ID" value="MBP0048974.1"/>
    <property type="molecule type" value="Genomic_DNA"/>
</dbReference>
<feature type="transmembrane region" description="Helical" evidence="1">
    <location>
        <begin position="135"/>
        <end position="156"/>
    </location>
</feature>
<evidence type="ECO:0000256" key="1">
    <source>
        <dbReference type="SAM" id="Phobius"/>
    </source>
</evidence>
<keyword evidence="1" id="KW-0812">Transmembrane</keyword>
<feature type="transmembrane region" description="Helical" evidence="1">
    <location>
        <begin position="80"/>
        <end position="101"/>
    </location>
</feature>
<dbReference type="Proteomes" id="UP000810171">
    <property type="component" value="Unassembled WGS sequence"/>
</dbReference>
<gene>
    <name evidence="3" type="ORF">H9C73_09505</name>
</gene>
<evidence type="ECO:0000313" key="4">
    <source>
        <dbReference type="Proteomes" id="UP000810171"/>
    </source>
</evidence>